<name>A0A7R9VB79_9STRA</name>
<dbReference type="Gene3D" id="2.60.120.920">
    <property type="match status" value="1"/>
</dbReference>
<dbReference type="SUPFAM" id="SSF49899">
    <property type="entry name" value="Concanavalin A-like lectins/glucanases"/>
    <property type="match status" value="1"/>
</dbReference>
<sequence length="313" mass="34375">MNSLKSTSNNWIGDGSDGNLSVEGTTISFGSSKRGTPYNVRLDDDSISPSESMFYEIEIVELNGTIAVGAVTKEKFLPGWKSRGIFYNGNLTNGSAALLCSFGKFVAVGDTVGVFIRRDDNGLKAFFYVNGRCLGEAFRLDGAKDVFYPCLHVSGSSVVKYKTPDSLPSETNRQPSERPDAYSGEWELTKAFDGPELGERPLPDNHKIILNLQSSGEKSYRLSVKVGNTLSTSIDIIGKLEAFDAIKVGECMSTMMMPPPELFEFEQFLNSSLPELRKMIVSEGGDLILSGATSELIARQYEKKFEPLTKYEN</sequence>
<protein>
    <recommendedName>
        <fullName evidence="2">B30.2/SPRY domain-containing protein</fullName>
    </recommendedName>
</protein>
<dbReference type="InterPro" id="IPR043136">
    <property type="entry name" value="B30.2/SPRY_sf"/>
</dbReference>
<evidence type="ECO:0008006" key="2">
    <source>
        <dbReference type="Google" id="ProtNLM"/>
    </source>
</evidence>
<dbReference type="InterPro" id="IPR013320">
    <property type="entry name" value="ConA-like_dom_sf"/>
</dbReference>
<gene>
    <name evidence="1" type="ORF">TDUB1175_LOCUS124</name>
</gene>
<accession>A0A7R9VB79</accession>
<dbReference type="AlphaFoldDB" id="A0A7R9VB79"/>
<proteinExistence type="predicted"/>
<reference evidence="1" key="1">
    <citation type="submission" date="2021-01" db="EMBL/GenBank/DDBJ databases">
        <authorList>
            <person name="Corre E."/>
            <person name="Pelletier E."/>
            <person name="Niang G."/>
            <person name="Scheremetjew M."/>
            <person name="Finn R."/>
            <person name="Kale V."/>
            <person name="Holt S."/>
            <person name="Cochrane G."/>
            <person name="Meng A."/>
            <person name="Brown T."/>
            <person name="Cohen L."/>
        </authorList>
    </citation>
    <scope>NUCLEOTIDE SEQUENCE</scope>
    <source>
        <strain evidence="1">CCMP147</strain>
    </source>
</reference>
<evidence type="ECO:0000313" key="1">
    <source>
        <dbReference type="EMBL" id="CAD8290589.1"/>
    </source>
</evidence>
<organism evidence="1">
    <name type="scientific">Pseudictyota dubia</name>
    <dbReference type="NCBI Taxonomy" id="2749911"/>
    <lineage>
        <taxon>Eukaryota</taxon>
        <taxon>Sar</taxon>
        <taxon>Stramenopiles</taxon>
        <taxon>Ochrophyta</taxon>
        <taxon>Bacillariophyta</taxon>
        <taxon>Mediophyceae</taxon>
        <taxon>Biddulphiophycidae</taxon>
        <taxon>Eupodiscales</taxon>
        <taxon>Odontellaceae</taxon>
        <taxon>Pseudictyota</taxon>
    </lineage>
</organism>
<dbReference type="EMBL" id="HBED01000200">
    <property type="protein sequence ID" value="CAD8290589.1"/>
    <property type="molecule type" value="Transcribed_RNA"/>
</dbReference>